<accession>A0ABR9HXV1</accession>
<keyword evidence="2" id="KW-1185">Reference proteome</keyword>
<proteinExistence type="predicted"/>
<evidence type="ECO:0000313" key="1">
    <source>
        <dbReference type="EMBL" id="MBE1495752.1"/>
    </source>
</evidence>
<dbReference type="EMBL" id="JADBEG010000001">
    <property type="protein sequence ID" value="MBE1495752.1"/>
    <property type="molecule type" value="Genomic_DNA"/>
</dbReference>
<comment type="caution">
    <text evidence="1">The sequence shown here is derived from an EMBL/GenBank/DDBJ whole genome shotgun (WGS) entry which is preliminary data.</text>
</comment>
<reference evidence="1 2" key="1">
    <citation type="submission" date="2020-10" db="EMBL/GenBank/DDBJ databases">
        <title>Sequencing the genomes of 1000 actinobacteria strains.</title>
        <authorList>
            <person name="Klenk H.-P."/>
        </authorList>
    </citation>
    <scope>NUCLEOTIDE SEQUENCE [LARGE SCALE GENOMIC DNA]</scope>
    <source>
        <strain evidence="1 2">DSM 44653</strain>
    </source>
</reference>
<sequence length="80" mass="9258">MHDEPTPGERTRVIRVVKRQARNSDEEAELIAMLGLDRTEPAPPKHRSRGALSAAELHDMLAPFAAERVRRYRRTRKEQE</sequence>
<name>A0ABR9HXV1_9PSEU</name>
<evidence type="ECO:0000313" key="2">
    <source>
        <dbReference type="Proteomes" id="UP000631670"/>
    </source>
</evidence>
<protein>
    <submittedName>
        <fullName evidence="1">Uncharacterized protein</fullName>
    </submittedName>
</protein>
<dbReference type="Proteomes" id="UP000631670">
    <property type="component" value="Unassembled WGS sequence"/>
</dbReference>
<gene>
    <name evidence="1" type="ORF">H4696_002852</name>
</gene>
<organism evidence="1 2">
    <name type="scientific">Amycolatopsis lexingtonensis</name>
    <dbReference type="NCBI Taxonomy" id="218822"/>
    <lineage>
        <taxon>Bacteria</taxon>
        <taxon>Bacillati</taxon>
        <taxon>Actinomycetota</taxon>
        <taxon>Actinomycetes</taxon>
        <taxon>Pseudonocardiales</taxon>
        <taxon>Pseudonocardiaceae</taxon>
        <taxon>Amycolatopsis</taxon>
    </lineage>
</organism>
<dbReference type="RefSeq" id="WP_086859137.1">
    <property type="nucleotide sequence ID" value="NZ_JADBEG010000001.1"/>
</dbReference>